<organism evidence="2 5">
    <name type="scientific">Rotaria sordida</name>
    <dbReference type="NCBI Taxonomy" id="392033"/>
    <lineage>
        <taxon>Eukaryota</taxon>
        <taxon>Metazoa</taxon>
        <taxon>Spiralia</taxon>
        <taxon>Gnathifera</taxon>
        <taxon>Rotifera</taxon>
        <taxon>Eurotatoria</taxon>
        <taxon>Bdelloidea</taxon>
        <taxon>Philodinida</taxon>
        <taxon>Philodinidae</taxon>
        <taxon>Rotaria</taxon>
    </lineage>
</organism>
<evidence type="ECO:0000256" key="1">
    <source>
        <dbReference type="SAM" id="SignalP"/>
    </source>
</evidence>
<dbReference type="Proteomes" id="UP000663874">
    <property type="component" value="Unassembled WGS sequence"/>
</dbReference>
<dbReference type="AlphaFoldDB" id="A0A814BI16"/>
<reference evidence="2" key="1">
    <citation type="submission" date="2021-02" db="EMBL/GenBank/DDBJ databases">
        <authorList>
            <person name="Nowell W R."/>
        </authorList>
    </citation>
    <scope>NUCLEOTIDE SEQUENCE</scope>
</reference>
<evidence type="ECO:0000313" key="5">
    <source>
        <dbReference type="Proteomes" id="UP000663889"/>
    </source>
</evidence>
<dbReference type="EMBL" id="CAJNOU010000244">
    <property type="protein sequence ID" value="CAF0929957.1"/>
    <property type="molecule type" value="Genomic_DNA"/>
</dbReference>
<protein>
    <submittedName>
        <fullName evidence="2">Uncharacterized protein</fullName>
    </submittedName>
</protein>
<proteinExistence type="predicted"/>
<gene>
    <name evidence="4" type="ORF">FNK824_LOCUS5284</name>
    <name evidence="3" type="ORF">OTI717_LOCUS6095</name>
    <name evidence="2" type="ORF">SEV965_LOCUS7123</name>
</gene>
<name>A0A814BI16_9BILA</name>
<keyword evidence="1" id="KW-0732">Signal</keyword>
<dbReference type="Proteomes" id="UP000663823">
    <property type="component" value="Unassembled WGS sequence"/>
</dbReference>
<feature type="chain" id="PRO_5035599680" evidence="1">
    <location>
        <begin position="18"/>
        <end position="147"/>
    </location>
</feature>
<accession>A0A814BI16</accession>
<sequence>MLFSIFLFYLLVTITTSITPVPGIIHVELLPNNQVAKEVYRPSAIVHYSIRFEDVPINDNVNVGVEIRGSNPAGGPRGYILMASNITSIKEFIEKTNNHLEYKLIPNEIFAGYSWFLRPFVFFTNETIGSTNMMNAGVSELFTVLKQ</sequence>
<dbReference type="Proteomes" id="UP000663889">
    <property type="component" value="Unassembled WGS sequence"/>
</dbReference>
<dbReference type="EMBL" id="CAJOAX010000417">
    <property type="protein sequence ID" value="CAF3586734.1"/>
    <property type="molecule type" value="Genomic_DNA"/>
</dbReference>
<feature type="signal peptide" evidence="1">
    <location>
        <begin position="1"/>
        <end position="17"/>
    </location>
</feature>
<dbReference type="EMBL" id="CAJOBE010000416">
    <property type="protein sequence ID" value="CAF3638007.1"/>
    <property type="molecule type" value="Genomic_DNA"/>
</dbReference>
<comment type="caution">
    <text evidence="2">The sequence shown here is derived from an EMBL/GenBank/DDBJ whole genome shotgun (WGS) entry which is preliminary data.</text>
</comment>
<evidence type="ECO:0000313" key="3">
    <source>
        <dbReference type="EMBL" id="CAF3586734.1"/>
    </source>
</evidence>
<evidence type="ECO:0000313" key="4">
    <source>
        <dbReference type="EMBL" id="CAF3638007.1"/>
    </source>
</evidence>
<evidence type="ECO:0000313" key="2">
    <source>
        <dbReference type="EMBL" id="CAF0929957.1"/>
    </source>
</evidence>